<comment type="caution">
    <text evidence="2">The sequence shown here is derived from an EMBL/GenBank/DDBJ whole genome shotgun (WGS) entry which is preliminary data.</text>
</comment>
<dbReference type="RefSeq" id="WP_345336772.1">
    <property type="nucleotide sequence ID" value="NZ_BAABJZ010000100.1"/>
</dbReference>
<evidence type="ECO:0000313" key="2">
    <source>
        <dbReference type="EMBL" id="GAA4898654.1"/>
    </source>
</evidence>
<reference evidence="3" key="1">
    <citation type="journal article" date="2019" name="Int. J. Syst. Evol. Microbiol.">
        <title>The Global Catalogue of Microorganisms (GCM) 10K type strain sequencing project: providing services to taxonomists for standard genome sequencing and annotation.</title>
        <authorList>
            <consortium name="The Broad Institute Genomics Platform"/>
            <consortium name="The Broad Institute Genome Sequencing Center for Infectious Disease"/>
            <person name="Wu L."/>
            <person name="Ma J."/>
        </authorList>
    </citation>
    <scope>NUCLEOTIDE SEQUENCE [LARGE SCALE GENOMIC DNA]</scope>
    <source>
        <strain evidence="3">JCM 18401</strain>
    </source>
</reference>
<evidence type="ECO:0008006" key="4">
    <source>
        <dbReference type="Google" id="ProtNLM"/>
    </source>
</evidence>
<evidence type="ECO:0000256" key="1">
    <source>
        <dbReference type="SAM" id="Phobius"/>
    </source>
</evidence>
<organism evidence="2 3">
    <name type="scientific">Ferrimonas pelagia</name>
    <dbReference type="NCBI Taxonomy" id="1177826"/>
    <lineage>
        <taxon>Bacteria</taxon>
        <taxon>Pseudomonadati</taxon>
        <taxon>Pseudomonadota</taxon>
        <taxon>Gammaproteobacteria</taxon>
        <taxon>Alteromonadales</taxon>
        <taxon>Ferrimonadaceae</taxon>
        <taxon>Ferrimonas</taxon>
    </lineage>
</organism>
<feature type="transmembrane region" description="Helical" evidence="1">
    <location>
        <begin position="9"/>
        <end position="31"/>
    </location>
</feature>
<sequence length="238" mass="27185">MKTRTSIKAVFIVTGLLATALMARVFFVLMFDYYKDGTNTVIYGVLEDAARADRSGDMRAMGLVLHRDWHAFPQEFRRHFEQSPAQLNTLHKRASDRPWLISPEILYYVLRTENQAGHAVYVGKAVDWQATGVQLGRFEVQIYYRALWLSILFAAIFTALLLFVIKALVQPLESLKAWAQALSGTVSSATVKPQHFRFHEFAEIAEILQRSVDAKRPVCAWSRSFSNLPATSCARRWR</sequence>
<feature type="transmembrane region" description="Helical" evidence="1">
    <location>
        <begin position="146"/>
        <end position="169"/>
    </location>
</feature>
<gene>
    <name evidence="2" type="ORF">GCM10023333_35110</name>
</gene>
<proteinExistence type="predicted"/>
<keyword evidence="1" id="KW-1133">Transmembrane helix</keyword>
<keyword evidence="1" id="KW-0812">Transmembrane</keyword>
<accession>A0ABP9FDG8</accession>
<dbReference type="Proteomes" id="UP001499988">
    <property type="component" value="Unassembled WGS sequence"/>
</dbReference>
<protein>
    <recommendedName>
        <fullName evidence="4">HAMP domain-containing protein</fullName>
    </recommendedName>
</protein>
<dbReference type="EMBL" id="BAABJZ010000100">
    <property type="protein sequence ID" value="GAA4898654.1"/>
    <property type="molecule type" value="Genomic_DNA"/>
</dbReference>
<evidence type="ECO:0000313" key="3">
    <source>
        <dbReference type="Proteomes" id="UP001499988"/>
    </source>
</evidence>
<keyword evidence="1" id="KW-0472">Membrane</keyword>
<keyword evidence="3" id="KW-1185">Reference proteome</keyword>
<name>A0ABP9FDG8_9GAMM</name>